<gene>
    <name evidence="2" type="ORF">WOB96_13930</name>
</gene>
<comment type="caution">
    <text evidence="2">The sequence shown here is derived from an EMBL/GenBank/DDBJ whole genome shotgun (WGS) entry which is preliminary data.</text>
</comment>
<evidence type="ECO:0000256" key="1">
    <source>
        <dbReference type="SAM" id="Phobius"/>
    </source>
</evidence>
<keyword evidence="1" id="KW-1133">Transmembrane helix</keyword>
<evidence type="ECO:0000313" key="2">
    <source>
        <dbReference type="EMBL" id="MEK8090853.1"/>
    </source>
</evidence>
<proteinExistence type="predicted"/>
<protein>
    <submittedName>
        <fullName evidence="2">Uncharacterized protein</fullName>
    </submittedName>
</protein>
<keyword evidence="1" id="KW-0472">Membrane</keyword>
<dbReference type="Proteomes" id="UP001446205">
    <property type="component" value="Unassembled WGS sequence"/>
</dbReference>
<feature type="transmembrane region" description="Helical" evidence="1">
    <location>
        <begin position="94"/>
        <end position="112"/>
    </location>
</feature>
<reference evidence="2 3" key="1">
    <citation type="submission" date="2024-04" db="EMBL/GenBank/DDBJ databases">
        <authorList>
            <person name="Abashina T."/>
            <person name="Shaikin A."/>
        </authorList>
    </citation>
    <scope>NUCLEOTIDE SEQUENCE [LARGE SCALE GENOMIC DNA]</scope>
    <source>
        <strain evidence="2 3">AAFK</strain>
    </source>
</reference>
<accession>A0ABU9DEI1</accession>
<keyword evidence="3" id="KW-1185">Reference proteome</keyword>
<name>A0ABU9DEI1_9PROT</name>
<organism evidence="2 3">
    <name type="scientific">Thermithiobacillus plumbiphilus</name>
    <dbReference type="NCBI Taxonomy" id="1729899"/>
    <lineage>
        <taxon>Bacteria</taxon>
        <taxon>Pseudomonadati</taxon>
        <taxon>Pseudomonadota</taxon>
        <taxon>Acidithiobacillia</taxon>
        <taxon>Acidithiobacillales</taxon>
        <taxon>Thermithiobacillaceae</taxon>
        <taxon>Thermithiobacillus</taxon>
    </lineage>
</organism>
<evidence type="ECO:0000313" key="3">
    <source>
        <dbReference type="Proteomes" id="UP001446205"/>
    </source>
</evidence>
<sequence>MKSWQVAMKDAAISGGFAAMAVNATTAVLGRAETGHALAPINAVSHVLWGDRAAEMDQASMKYTFNGLAINSGAAVFWATIYEKFFGEAADRRDLPLALLGGGLVGGMAYVVDYHLVPERLTPGYDKRLSGKSMAVLYGALALGLTIGALLRKQRAG</sequence>
<feature type="transmembrane region" description="Helical" evidence="1">
    <location>
        <begin position="132"/>
        <end position="151"/>
    </location>
</feature>
<keyword evidence="1" id="KW-0812">Transmembrane</keyword>
<dbReference type="RefSeq" id="WP_341371909.1">
    <property type="nucleotide sequence ID" value="NZ_JBBPCO010000017.1"/>
</dbReference>
<dbReference type="EMBL" id="JBBPCO010000017">
    <property type="protein sequence ID" value="MEK8090853.1"/>
    <property type="molecule type" value="Genomic_DNA"/>
</dbReference>
<feature type="transmembrane region" description="Helical" evidence="1">
    <location>
        <begin position="63"/>
        <end position="82"/>
    </location>
</feature>